<dbReference type="GeneID" id="98567377"/>
<organism evidence="2 3">
    <name type="scientific">Vagococcus salmoninarum</name>
    <dbReference type="NCBI Taxonomy" id="2739"/>
    <lineage>
        <taxon>Bacteria</taxon>
        <taxon>Bacillati</taxon>
        <taxon>Bacillota</taxon>
        <taxon>Bacilli</taxon>
        <taxon>Lactobacillales</taxon>
        <taxon>Enterococcaceae</taxon>
        <taxon>Vagococcus</taxon>
    </lineage>
</organism>
<gene>
    <name evidence="2" type="ORF">CBF35_03275</name>
</gene>
<evidence type="ECO:0000313" key="2">
    <source>
        <dbReference type="EMBL" id="RST97282.1"/>
    </source>
</evidence>
<comment type="caution">
    <text evidence="2">The sequence shown here is derived from an EMBL/GenBank/DDBJ whole genome shotgun (WGS) entry which is preliminary data.</text>
</comment>
<proteinExistence type="predicted"/>
<evidence type="ECO:0000256" key="1">
    <source>
        <dbReference type="SAM" id="SignalP"/>
    </source>
</evidence>
<keyword evidence="3" id="KW-1185">Reference proteome</keyword>
<keyword evidence="1" id="KW-0732">Signal</keyword>
<dbReference type="AlphaFoldDB" id="A0A429ZUG1"/>
<feature type="signal peptide" evidence="1">
    <location>
        <begin position="1"/>
        <end position="19"/>
    </location>
</feature>
<dbReference type="Proteomes" id="UP000287239">
    <property type="component" value="Unassembled WGS sequence"/>
</dbReference>
<evidence type="ECO:0000313" key="3">
    <source>
        <dbReference type="Proteomes" id="UP000287239"/>
    </source>
</evidence>
<evidence type="ECO:0008006" key="4">
    <source>
        <dbReference type="Google" id="ProtNLM"/>
    </source>
</evidence>
<sequence>MNKRMFLKVLIFLPLFLGACGITEELEQAKNSVNDLKVNIETQTKNYQQLSLYLNEIPEAFTTDMEASPETGLFPEDTGAIFDNYTLRQELHQEMVSQQKAIKKHKKSLDQTIKNNGADVDNAQLKLISNSLSIIISNFDSLSIYVETSIAQEIDFYADLPSDNMAEELSIVQRTYGAMDIISEEAEANNTYTLSLIKTFIKEAPKSKEKSK</sequence>
<feature type="chain" id="PRO_5038961488" description="Lipoprotein" evidence="1">
    <location>
        <begin position="20"/>
        <end position="212"/>
    </location>
</feature>
<accession>A0A429ZUG1</accession>
<dbReference type="RefSeq" id="WP_126778539.1">
    <property type="nucleotide sequence ID" value="NZ_CP177121.1"/>
</dbReference>
<dbReference type="OrthoDB" id="2199508at2"/>
<dbReference type="EMBL" id="NGJU01000003">
    <property type="protein sequence ID" value="RST97282.1"/>
    <property type="molecule type" value="Genomic_DNA"/>
</dbReference>
<dbReference type="PROSITE" id="PS51257">
    <property type="entry name" value="PROKAR_LIPOPROTEIN"/>
    <property type="match status" value="1"/>
</dbReference>
<protein>
    <recommendedName>
        <fullName evidence="4">Lipoprotein</fullName>
    </recommendedName>
</protein>
<name>A0A429ZUG1_9ENTE</name>
<reference evidence="2 3" key="1">
    <citation type="submission" date="2017-05" db="EMBL/GenBank/DDBJ databases">
        <title>Vagococcus spp. assemblies.</title>
        <authorList>
            <person name="Gulvik C.A."/>
        </authorList>
    </citation>
    <scope>NUCLEOTIDE SEQUENCE [LARGE SCALE GENOMIC DNA]</scope>
    <source>
        <strain evidence="2 3">NCFB 2777</strain>
    </source>
</reference>